<dbReference type="InterPro" id="IPR024046">
    <property type="entry name" value="Flagellar_assmbl_FliW_dom_sf"/>
</dbReference>
<proteinExistence type="inferred from homology"/>
<keyword evidence="6" id="KW-0969">Cilium</keyword>
<comment type="subunit">
    <text evidence="5">Interacts with translational regulator CsrA and flagellin(s).</text>
</comment>
<comment type="caution">
    <text evidence="6">The sequence shown here is derived from an EMBL/GenBank/DDBJ whole genome shotgun (WGS) entry which is preliminary data.</text>
</comment>
<keyword evidence="2 5" id="KW-1005">Bacterial flagellum biogenesis</keyword>
<evidence type="ECO:0000256" key="4">
    <source>
        <dbReference type="ARBA" id="ARBA00023186"/>
    </source>
</evidence>
<dbReference type="AlphaFoldDB" id="A0A841L227"/>
<dbReference type="RefSeq" id="WP_184310949.1">
    <property type="nucleotide sequence ID" value="NZ_JACHEN010000014.1"/>
</dbReference>
<dbReference type="InterPro" id="IPR003775">
    <property type="entry name" value="Flagellar_assembly_factor_FliW"/>
</dbReference>
<dbReference type="PANTHER" id="PTHR39190">
    <property type="entry name" value="FLAGELLAR ASSEMBLY FACTOR FLIW"/>
    <property type="match status" value="1"/>
</dbReference>
<evidence type="ECO:0000256" key="5">
    <source>
        <dbReference type="HAMAP-Rule" id="MF_01185"/>
    </source>
</evidence>
<keyword evidence="3 5" id="KW-0810">Translation regulation</keyword>
<dbReference type="GO" id="GO:0044780">
    <property type="term" value="P:bacterial-type flagellum assembly"/>
    <property type="evidence" value="ECO:0007669"/>
    <property type="project" value="UniProtKB-UniRule"/>
</dbReference>
<reference evidence="6 7" key="1">
    <citation type="submission" date="2020-08" db="EMBL/GenBank/DDBJ databases">
        <title>Genomic Encyclopedia of Type Strains, Phase IV (KMG-IV): sequencing the most valuable type-strain genomes for metagenomic binning, comparative biology and taxonomic classification.</title>
        <authorList>
            <person name="Goeker M."/>
        </authorList>
    </citation>
    <scope>NUCLEOTIDE SEQUENCE [LARGE SCALE GENOMIC DNA]</scope>
    <source>
        <strain evidence="6 7">DSM 103526</strain>
    </source>
</reference>
<dbReference type="EMBL" id="JACHEN010000014">
    <property type="protein sequence ID" value="MBB6216415.1"/>
    <property type="molecule type" value="Genomic_DNA"/>
</dbReference>
<evidence type="ECO:0000313" key="6">
    <source>
        <dbReference type="EMBL" id="MBB6216415.1"/>
    </source>
</evidence>
<gene>
    <name evidence="5" type="primary">fliW</name>
    <name evidence="6" type="ORF">HNQ80_002515</name>
</gene>
<name>A0A841L227_9FIRM</name>
<keyword evidence="4 5" id="KW-0143">Chaperone</keyword>
<keyword evidence="6" id="KW-0282">Flagellum</keyword>
<evidence type="ECO:0000256" key="2">
    <source>
        <dbReference type="ARBA" id="ARBA00022795"/>
    </source>
</evidence>
<organism evidence="6 7">
    <name type="scientific">Anaerosolibacter carboniphilus</name>
    <dbReference type="NCBI Taxonomy" id="1417629"/>
    <lineage>
        <taxon>Bacteria</taxon>
        <taxon>Bacillati</taxon>
        <taxon>Bacillota</taxon>
        <taxon>Clostridia</taxon>
        <taxon>Peptostreptococcales</taxon>
        <taxon>Thermotaleaceae</taxon>
        <taxon>Anaerosolibacter</taxon>
    </lineage>
</organism>
<comment type="similarity">
    <text evidence="5">Belongs to the FliW family.</text>
</comment>
<dbReference type="PANTHER" id="PTHR39190:SF1">
    <property type="entry name" value="FLAGELLAR ASSEMBLY FACTOR FLIW"/>
    <property type="match status" value="1"/>
</dbReference>
<dbReference type="Pfam" id="PF02623">
    <property type="entry name" value="FliW"/>
    <property type="match status" value="1"/>
</dbReference>
<protein>
    <recommendedName>
        <fullName evidence="5">Flagellar assembly factor FliW</fullName>
    </recommendedName>
</protein>
<dbReference type="GO" id="GO:0005737">
    <property type="term" value="C:cytoplasm"/>
    <property type="evidence" value="ECO:0007669"/>
    <property type="project" value="UniProtKB-SubCell"/>
</dbReference>
<comment type="function">
    <text evidence="5">Acts as an anti-CsrA protein, binds CsrA and prevents it from repressing translation of its target genes, one of which is flagellin. Binds to flagellin and participates in the assembly of the flagellum.</text>
</comment>
<dbReference type="NCBIfam" id="NF009793">
    <property type="entry name" value="PRK13285.1-1"/>
    <property type="match status" value="1"/>
</dbReference>
<dbReference type="HAMAP" id="MF_01185">
    <property type="entry name" value="FliW"/>
    <property type="match status" value="1"/>
</dbReference>
<evidence type="ECO:0000256" key="1">
    <source>
        <dbReference type="ARBA" id="ARBA00022490"/>
    </source>
</evidence>
<keyword evidence="6" id="KW-0966">Cell projection</keyword>
<evidence type="ECO:0000256" key="3">
    <source>
        <dbReference type="ARBA" id="ARBA00022845"/>
    </source>
</evidence>
<comment type="subcellular location">
    <subcellularLocation>
        <location evidence="5">Cytoplasm</location>
    </subcellularLocation>
</comment>
<sequence>MLLDTRHFGEINIDEDKVLYFEEGLIGFEDMKRYALIPNEDSENPFLWLQSIDTPDLAFAITDPFVFRKDYEIEISEKVKKQLEIEEKEDVVVYSIAVIPEDVNKISINLQGPLIINVKSKKGKQMILNTDQFPVRFFVFEDRIKNIE</sequence>
<dbReference type="Proteomes" id="UP000579281">
    <property type="component" value="Unassembled WGS sequence"/>
</dbReference>
<keyword evidence="7" id="KW-1185">Reference proteome</keyword>
<accession>A0A841L227</accession>
<keyword evidence="1 5" id="KW-0963">Cytoplasm</keyword>
<dbReference type="Gene3D" id="2.30.290.10">
    <property type="entry name" value="BH3618-like"/>
    <property type="match status" value="1"/>
</dbReference>
<evidence type="ECO:0000313" key="7">
    <source>
        <dbReference type="Proteomes" id="UP000579281"/>
    </source>
</evidence>
<dbReference type="GO" id="GO:0006417">
    <property type="term" value="P:regulation of translation"/>
    <property type="evidence" value="ECO:0007669"/>
    <property type="project" value="UniProtKB-KW"/>
</dbReference>
<dbReference type="SUPFAM" id="SSF141457">
    <property type="entry name" value="BH3618-like"/>
    <property type="match status" value="1"/>
</dbReference>